<dbReference type="EMBL" id="OX597829">
    <property type="protein sequence ID" value="CAI9734687.1"/>
    <property type="molecule type" value="Genomic_DNA"/>
</dbReference>
<dbReference type="Proteomes" id="UP001162480">
    <property type="component" value="Chromosome 16"/>
</dbReference>
<dbReference type="AlphaFoldDB" id="A0AA36BJM8"/>
<protein>
    <submittedName>
        <fullName evidence="1">Uncharacterized protein</fullName>
    </submittedName>
</protein>
<name>A0AA36BJM8_OCTVU</name>
<organism evidence="1 2">
    <name type="scientific">Octopus vulgaris</name>
    <name type="common">Common octopus</name>
    <dbReference type="NCBI Taxonomy" id="6645"/>
    <lineage>
        <taxon>Eukaryota</taxon>
        <taxon>Metazoa</taxon>
        <taxon>Spiralia</taxon>
        <taxon>Lophotrochozoa</taxon>
        <taxon>Mollusca</taxon>
        <taxon>Cephalopoda</taxon>
        <taxon>Coleoidea</taxon>
        <taxon>Octopodiformes</taxon>
        <taxon>Octopoda</taxon>
        <taxon>Incirrata</taxon>
        <taxon>Octopodidae</taxon>
        <taxon>Octopus</taxon>
    </lineage>
</organism>
<reference evidence="1" key="1">
    <citation type="submission" date="2023-08" db="EMBL/GenBank/DDBJ databases">
        <authorList>
            <person name="Alioto T."/>
            <person name="Alioto T."/>
            <person name="Gomez Garrido J."/>
        </authorList>
    </citation>
    <scope>NUCLEOTIDE SEQUENCE</scope>
</reference>
<accession>A0AA36BJM8</accession>
<proteinExistence type="predicted"/>
<keyword evidence="2" id="KW-1185">Reference proteome</keyword>
<evidence type="ECO:0000313" key="2">
    <source>
        <dbReference type="Proteomes" id="UP001162480"/>
    </source>
</evidence>
<gene>
    <name evidence="1" type="ORF">OCTVUL_1B006854</name>
</gene>
<evidence type="ECO:0000313" key="1">
    <source>
        <dbReference type="EMBL" id="CAI9734687.1"/>
    </source>
</evidence>
<sequence length="78" mass="9169">MASEGARPKSQSRKEEISLATVVEMLKEQTTQQTQLRDQLETFMGRMEKEQQFKEELREMSGDVTWCKWTGLTRERSV</sequence>